<dbReference type="Gene3D" id="1.20.5.1200">
    <property type="entry name" value="Alpha-tocopherol transfer"/>
    <property type="match status" value="1"/>
</dbReference>
<gene>
    <name evidence="2" type="primary">LOC114340461</name>
</gene>
<dbReference type="InterPro" id="IPR036273">
    <property type="entry name" value="CRAL/TRIO_N_dom_sf"/>
</dbReference>
<name>A0A6P7GM15_DIAVI</name>
<dbReference type="RefSeq" id="XP_028147007.1">
    <property type="nucleotide sequence ID" value="XM_028291206.1"/>
</dbReference>
<evidence type="ECO:0000259" key="1">
    <source>
        <dbReference type="PROSITE" id="PS50191"/>
    </source>
</evidence>
<protein>
    <submittedName>
        <fullName evidence="2">Alpha-tocopherol transfer protein-like</fullName>
    </submittedName>
</protein>
<dbReference type="GO" id="GO:1902936">
    <property type="term" value="F:phosphatidylinositol bisphosphate binding"/>
    <property type="evidence" value="ECO:0007669"/>
    <property type="project" value="TreeGrafter"/>
</dbReference>
<feature type="domain" description="CRAL-TRIO" evidence="1">
    <location>
        <begin position="156"/>
        <end position="252"/>
    </location>
</feature>
<dbReference type="Gene3D" id="3.40.525.10">
    <property type="entry name" value="CRAL-TRIO lipid binding domain"/>
    <property type="match status" value="1"/>
</dbReference>
<accession>A0A6P7GM15</accession>
<dbReference type="SUPFAM" id="SSF52087">
    <property type="entry name" value="CRAL/TRIO domain"/>
    <property type="match status" value="1"/>
</dbReference>
<organism evidence="2">
    <name type="scientific">Diabrotica virgifera virgifera</name>
    <name type="common">western corn rootworm</name>
    <dbReference type="NCBI Taxonomy" id="50390"/>
    <lineage>
        <taxon>Eukaryota</taxon>
        <taxon>Metazoa</taxon>
        <taxon>Ecdysozoa</taxon>
        <taxon>Arthropoda</taxon>
        <taxon>Hexapoda</taxon>
        <taxon>Insecta</taxon>
        <taxon>Pterygota</taxon>
        <taxon>Neoptera</taxon>
        <taxon>Endopterygota</taxon>
        <taxon>Coleoptera</taxon>
        <taxon>Polyphaga</taxon>
        <taxon>Cucujiformia</taxon>
        <taxon>Chrysomeloidea</taxon>
        <taxon>Chrysomelidae</taxon>
        <taxon>Galerucinae</taxon>
        <taxon>Diabroticina</taxon>
        <taxon>Diabroticites</taxon>
        <taxon>Diabrotica</taxon>
    </lineage>
</organism>
<dbReference type="SUPFAM" id="SSF46938">
    <property type="entry name" value="CRAL/TRIO N-terminal domain"/>
    <property type="match status" value="1"/>
</dbReference>
<dbReference type="CDD" id="cd00170">
    <property type="entry name" value="SEC14"/>
    <property type="match status" value="1"/>
</dbReference>
<dbReference type="PANTHER" id="PTHR10174:SF222">
    <property type="entry name" value="GH10083P-RELATED"/>
    <property type="match status" value="1"/>
</dbReference>
<dbReference type="Pfam" id="PF00650">
    <property type="entry name" value="CRAL_TRIO"/>
    <property type="match status" value="1"/>
</dbReference>
<dbReference type="PANTHER" id="PTHR10174">
    <property type="entry name" value="ALPHA-TOCOPHEROL TRANSFER PROTEIN-RELATED"/>
    <property type="match status" value="1"/>
</dbReference>
<proteinExistence type="predicted"/>
<sequence length="303" mass="35899">MESENFLITDYKKVWTHFGKTEETVDKDVKIIKNWIKSNHYFPEIPDDIMIQHFLTNCNFSIERTKQCLDMYYAVRIVVPEMYNYTNPTSSYMAAAYELILCCPLPRLTDQLERILFLKLNDGDLQMFNINKAMALVYNNVSEVRIWEDLTLGDKIVGDLKDMKIGHVKKIFPSDVRKLGFILENVWNLKIKEIHFFNVPRYAEKVIKLCKTLFNKKLGEKIFVHNSIEDIYKIVPKEILPKEYGGNEKSLQELNDIWLKKMKQYEDRFTKLENMDINNFIRPEFGSSDISGYFGNYMKLEME</sequence>
<dbReference type="AlphaFoldDB" id="A0A6P7GM15"/>
<dbReference type="InterPro" id="IPR001251">
    <property type="entry name" value="CRAL-TRIO_dom"/>
</dbReference>
<reference evidence="2" key="1">
    <citation type="submission" date="2025-08" db="UniProtKB">
        <authorList>
            <consortium name="RefSeq"/>
        </authorList>
    </citation>
    <scope>IDENTIFICATION</scope>
    <source>
        <tissue evidence="2">Whole insect</tissue>
    </source>
</reference>
<dbReference type="PROSITE" id="PS50191">
    <property type="entry name" value="CRAL_TRIO"/>
    <property type="match status" value="1"/>
</dbReference>
<dbReference type="GO" id="GO:0016020">
    <property type="term" value="C:membrane"/>
    <property type="evidence" value="ECO:0007669"/>
    <property type="project" value="TreeGrafter"/>
</dbReference>
<evidence type="ECO:0000313" key="2">
    <source>
        <dbReference type="RefSeq" id="XP_028147007.1"/>
    </source>
</evidence>
<dbReference type="InterPro" id="IPR036865">
    <property type="entry name" value="CRAL-TRIO_dom_sf"/>
</dbReference>
<dbReference type="InParanoid" id="A0A6P7GM15"/>
<dbReference type="PRINTS" id="PR00180">
    <property type="entry name" value="CRETINALDHBP"/>
</dbReference>